<evidence type="ECO:0000256" key="3">
    <source>
        <dbReference type="ARBA" id="ARBA00023159"/>
    </source>
</evidence>
<dbReference type="PANTHER" id="PTHR10328">
    <property type="entry name" value="PROTEIN MAX MYC-ASSOCIATED FACTOR X"/>
    <property type="match status" value="1"/>
</dbReference>
<sequence length="313" mass="35555">MTSPIDGLLLAAEIIERGAGEIGDNRAHFERSRYSISSIDSEYDYGLRPTMYKSLTAGYKRTVKSRETHNLLEKNRRAQLKSCFSSLQAALPSKVDQKLSTVAILEQAAEHIVQLRTVHYSVLQDLELQRQHRQQLVSALEEKGVYVRLPEDRPLGPRPGAKRYYSHSDAVSLEQMEGVDGVSDRRLHRFSICEEPEMDEDYWDNTNFEHRNSTEEEFCNQTSPITIPAAQPQENTRYALISSSATTPSLTMENTFSSRSWSGSKSQSPQMEEAIKEEVSVRKDDQNYHRNDHGTVSVKSEGDYFIPTDMAEA</sequence>
<dbReference type="STRING" id="667725.A0A0L0GE89"/>
<gene>
    <name evidence="8" type="ORF">SARC_00650</name>
</gene>
<dbReference type="Gene3D" id="4.10.280.10">
    <property type="entry name" value="Helix-loop-helix DNA-binding domain"/>
    <property type="match status" value="1"/>
</dbReference>
<dbReference type="SMART" id="SM00353">
    <property type="entry name" value="HLH"/>
    <property type="match status" value="1"/>
</dbReference>
<evidence type="ECO:0000313" key="8">
    <source>
        <dbReference type="EMBL" id="KNC87214.1"/>
    </source>
</evidence>
<reference evidence="8 9" key="1">
    <citation type="submission" date="2011-02" db="EMBL/GenBank/DDBJ databases">
        <title>The Genome Sequence of Sphaeroforma arctica JP610.</title>
        <authorList>
            <consortium name="The Broad Institute Genome Sequencing Platform"/>
            <person name="Russ C."/>
            <person name="Cuomo C."/>
            <person name="Young S.K."/>
            <person name="Zeng Q."/>
            <person name="Gargeya S."/>
            <person name="Alvarado L."/>
            <person name="Berlin A."/>
            <person name="Chapman S.B."/>
            <person name="Chen Z."/>
            <person name="Freedman E."/>
            <person name="Gellesch M."/>
            <person name="Goldberg J."/>
            <person name="Griggs A."/>
            <person name="Gujja S."/>
            <person name="Heilman E."/>
            <person name="Heiman D."/>
            <person name="Howarth C."/>
            <person name="Mehta T."/>
            <person name="Neiman D."/>
            <person name="Pearson M."/>
            <person name="Roberts A."/>
            <person name="Saif S."/>
            <person name="Shea T."/>
            <person name="Shenoy N."/>
            <person name="Sisk P."/>
            <person name="Stolte C."/>
            <person name="Sykes S."/>
            <person name="White J."/>
            <person name="Yandava C."/>
            <person name="Burger G."/>
            <person name="Gray M.W."/>
            <person name="Holland P.W.H."/>
            <person name="King N."/>
            <person name="Lang F.B.F."/>
            <person name="Roger A.J."/>
            <person name="Ruiz-Trillo I."/>
            <person name="Haas B."/>
            <person name="Nusbaum C."/>
            <person name="Birren B."/>
        </authorList>
    </citation>
    <scope>NUCLEOTIDE SEQUENCE [LARGE SCALE GENOMIC DNA]</scope>
    <source>
        <strain evidence="8 9">JP610</strain>
    </source>
</reference>
<dbReference type="Pfam" id="PF00010">
    <property type="entry name" value="HLH"/>
    <property type="match status" value="1"/>
</dbReference>
<protein>
    <recommendedName>
        <fullName evidence="7">BHLH domain-containing protein</fullName>
    </recommendedName>
</protein>
<feature type="compositionally biased region" description="Low complexity" evidence="6">
    <location>
        <begin position="257"/>
        <end position="268"/>
    </location>
</feature>
<dbReference type="RefSeq" id="XP_014161116.1">
    <property type="nucleotide sequence ID" value="XM_014305641.1"/>
</dbReference>
<dbReference type="AlphaFoldDB" id="A0A0L0GE89"/>
<dbReference type="InterPro" id="IPR011598">
    <property type="entry name" value="bHLH_dom"/>
</dbReference>
<keyword evidence="4" id="KW-0804">Transcription</keyword>
<evidence type="ECO:0000313" key="9">
    <source>
        <dbReference type="Proteomes" id="UP000054560"/>
    </source>
</evidence>
<keyword evidence="9" id="KW-1185">Reference proteome</keyword>
<keyword evidence="2" id="KW-0238">DNA-binding</keyword>
<dbReference type="PANTHER" id="PTHR10328:SF3">
    <property type="entry name" value="PROTEIN MAX"/>
    <property type="match status" value="1"/>
</dbReference>
<evidence type="ECO:0000256" key="2">
    <source>
        <dbReference type="ARBA" id="ARBA00023125"/>
    </source>
</evidence>
<dbReference type="GO" id="GO:0003700">
    <property type="term" value="F:DNA-binding transcription factor activity"/>
    <property type="evidence" value="ECO:0007669"/>
    <property type="project" value="TreeGrafter"/>
</dbReference>
<dbReference type="InterPro" id="IPR036638">
    <property type="entry name" value="HLH_DNA-bd_sf"/>
</dbReference>
<dbReference type="PROSITE" id="PS50888">
    <property type="entry name" value="BHLH"/>
    <property type="match status" value="1"/>
</dbReference>
<proteinExistence type="predicted"/>
<evidence type="ECO:0000259" key="7">
    <source>
        <dbReference type="PROSITE" id="PS50888"/>
    </source>
</evidence>
<evidence type="ECO:0000256" key="4">
    <source>
        <dbReference type="ARBA" id="ARBA00023163"/>
    </source>
</evidence>
<dbReference type="GO" id="GO:0045944">
    <property type="term" value="P:positive regulation of transcription by RNA polymerase II"/>
    <property type="evidence" value="ECO:0007669"/>
    <property type="project" value="TreeGrafter"/>
</dbReference>
<feature type="compositionally biased region" description="Basic and acidic residues" evidence="6">
    <location>
        <begin position="273"/>
        <end position="293"/>
    </location>
</feature>
<dbReference type="eggNOG" id="ENOG502SZ1N">
    <property type="taxonomic scope" value="Eukaryota"/>
</dbReference>
<feature type="region of interest" description="Disordered" evidence="6">
    <location>
        <begin position="250"/>
        <end position="313"/>
    </location>
</feature>
<keyword evidence="3" id="KW-0010">Activator</keyword>
<feature type="domain" description="BHLH" evidence="7">
    <location>
        <begin position="64"/>
        <end position="115"/>
    </location>
</feature>
<dbReference type="OrthoDB" id="5964374at2759"/>
<keyword evidence="5" id="KW-0539">Nucleus</keyword>
<dbReference type="GO" id="GO:0090575">
    <property type="term" value="C:RNA polymerase II transcription regulator complex"/>
    <property type="evidence" value="ECO:0007669"/>
    <property type="project" value="TreeGrafter"/>
</dbReference>
<dbReference type="Proteomes" id="UP000054560">
    <property type="component" value="Unassembled WGS sequence"/>
</dbReference>
<dbReference type="SUPFAM" id="SSF47459">
    <property type="entry name" value="HLH, helix-loop-helix DNA-binding domain"/>
    <property type="match status" value="1"/>
</dbReference>
<dbReference type="GeneID" id="25901154"/>
<organism evidence="8 9">
    <name type="scientific">Sphaeroforma arctica JP610</name>
    <dbReference type="NCBI Taxonomy" id="667725"/>
    <lineage>
        <taxon>Eukaryota</taxon>
        <taxon>Ichthyosporea</taxon>
        <taxon>Ichthyophonida</taxon>
        <taxon>Sphaeroforma</taxon>
    </lineage>
</organism>
<accession>A0A0L0GE89</accession>
<keyword evidence="1" id="KW-0805">Transcription regulation</keyword>
<dbReference type="EMBL" id="KQ241618">
    <property type="protein sequence ID" value="KNC87214.1"/>
    <property type="molecule type" value="Genomic_DNA"/>
</dbReference>
<dbReference type="GO" id="GO:0046983">
    <property type="term" value="F:protein dimerization activity"/>
    <property type="evidence" value="ECO:0007669"/>
    <property type="project" value="InterPro"/>
</dbReference>
<name>A0A0L0GE89_9EUKA</name>
<evidence type="ECO:0000256" key="5">
    <source>
        <dbReference type="ARBA" id="ARBA00023242"/>
    </source>
</evidence>
<evidence type="ECO:0000256" key="6">
    <source>
        <dbReference type="SAM" id="MobiDB-lite"/>
    </source>
</evidence>
<dbReference type="GO" id="GO:0003677">
    <property type="term" value="F:DNA binding"/>
    <property type="evidence" value="ECO:0007669"/>
    <property type="project" value="UniProtKB-KW"/>
</dbReference>
<evidence type="ECO:0000256" key="1">
    <source>
        <dbReference type="ARBA" id="ARBA00023015"/>
    </source>
</evidence>